<dbReference type="AlphaFoldDB" id="A0A1C7DPZ8"/>
<reference evidence="4" key="2">
    <citation type="submission" date="2016-10" db="EMBL/GenBank/DDBJ databases">
        <authorList>
            <person name="See-Too W.S."/>
        </authorList>
    </citation>
    <scope>NUCLEOTIDE SEQUENCE [LARGE SCALE GENOMIC DNA]</scope>
    <source>
        <strain evidence="4">DSM 24743</strain>
    </source>
</reference>
<dbReference type="InterPro" id="IPR011989">
    <property type="entry name" value="ARM-like"/>
</dbReference>
<protein>
    <recommendedName>
        <fullName evidence="5">HEAT repeat domain-containing protein</fullName>
    </recommendedName>
</protein>
<proteinExistence type="predicted"/>
<gene>
    <name evidence="3" type="ORF">BBI08_05260</name>
</gene>
<dbReference type="STRING" id="1215089.BBI08_05260"/>
<dbReference type="InterPro" id="IPR000357">
    <property type="entry name" value="HEAT"/>
</dbReference>
<dbReference type="Gene3D" id="1.25.10.10">
    <property type="entry name" value="Leucine-rich Repeat Variant"/>
    <property type="match status" value="1"/>
</dbReference>
<dbReference type="Proteomes" id="UP000092687">
    <property type="component" value="Chromosome"/>
</dbReference>
<organism evidence="3 4">
    <name type="scientific">Planococcus halocryophilus</name>
    <dbReference type="NCBI Taxonomy" id="1215089"/>
    <lineage>
        <taxon>Bacteria</taxon>
        <taxon>Bacillati</taxon>
        <taxon>Bacillota</taxon>
        <taxon>Bacilli</taxon>
        <taxon>Bacillales</taxon>
        <taxon>Caryophanaceae</taxon>
        <taxon>Planococcus</taxon>
    </lineage>
</organism>
<keyword evidence="2" id="KW-0472">Membrane</keyword>
<dbReference type="RefSeq" id="WP_040851013.1">
    <property type="nucleotide sequence ID" value="NZ_CP016537.2"/>
</dbReference>
<evidence type="ECO:0000313" key="4">
    <source>
        <dbReference type="Proteomes" id="UP000092687"/>
    </source>
</evidence>
<dbReference type="SUPFAM" id="SSF48371">
    <property type="entry name" value="ARM repeat"/>
    <property type="match status" value="1"/>
</dbReference>
<keyword evidence="4" id="KW-1185">Reference proteome</keyword>
<keyword evidence="1" id="KW-0677">Repeat</keyword>
<name>A0A1C7DPZ8_9BACL</name>
<dbReference type="InterPro" id="IPR016024">
    <property type="entry name" value="ARM-type_fold"/>
</dbReference>
<evidence type="ECO:0000313" key="3">
    <source>
        <dbReference type="EMBL" id="ANU13283.1"/>
    </source>
</evidence>
<dbReference type="EMBL" id="CP016537">
    <property type="protein sequence ID" value="ANU13283.1"/>
    <property type="molecule type" value="Genomic_DNA"/>
</dbReference>
<evidence type="ECO:0000256" key="2">
    <source>
        <dbReference type="SAM" id="Phobius"/>
    </source>
</evidence>
<dbReference type="OrthoDB" id="2112914at2"/>
<dbReference type="KEGG" id="phc:BBI08_05260"/>
<dbReference type="Pfam" id="PF02985">
    <property type="entry name" value="HEAT"/>
    <property type="match status" value="1"/>
</dbReference>
<accession>A0A1C7DPZ8</accession>
<keyword evidence="2" id="KW-0812">Transmembrane</keyword>
<reference evidence="4" key="1">
    <citation type="submission" date="2016-07" db="EMBL/GenBank/DDBJ databases">
        <authorList>
            <person name="See-Too W.S."/>
        </authorList>
    </citation>
    <scope>NUCLEOTIDE SEQUENCE [LARGE SCALE GENOMIC DNA]</scope>
    <source>
        <strain evidence="4">DSM 24743</strain>
    </source>
</reference>
<evidence type="ECO:0008006" key="5">
    <source>
        <dbReference type="Google" id="ProtNLM"/>
    </source>
</evidence>
<feature type="transmembrane region" description="Helical" evidence="2">
    <location>
        <begin position="6"/>
        <end position="26"/>
    </location>
</feature>
<keyword evidence="2" id="KW-1133">Transmembrane helix</keyword>
<evidence type="ECO:0000256" key="1">
    <source>
        <dbReference type="ARBA" id="ARBA00022737"/>
    </source>
</evidence>
<sequence length="350" mass="40790">MNIYFFWVLIAFLFLGQLILLLALSLRKLLINKKEQTISQQYDMLSESFSSYMMDPTDNGFIEEISLASDQTIVLERLLNHYVAVSKGSVNSPQVAQLTEKYLTERYKKQLQRNNWAIRMNTLYFIEDFHMKSLTPLLKEKLHKSLRLDRETQQLIRTLTSLNEPMTLSVLARYVDAPFRLYIDVLKRLELNIQLEELDAALKNEQNNKVLKYAAVSYIGMTGLLEFLPRIEEELLSDDEELRIQALKCIQHLQYISSPSLLTPFFHSTSWQERMFATRIVGKLQLSRYQEVLSELLGDSVWWVRYSSAEALTQFADGDILLSHLSENHPDRFARDMATQWEASLLGSEE</sequence>